<keyword evidence="2" id="KW-1185">Reference proteome</keyword>
<reference evidence="1" key="1">
    <citation type="submission" date="2020-08" db="EMBL/GenBank/DDBJ databases">
        <title>Genome sequencing and assembly of the red palm weevil Rhynchophorus ferrugineus.</title>
        <authorList>
            <person name="Dias G.B."/>
            <person name="Bergman C.M."/>
            <person name="Manee M."/>
        </authorList>
    </citation>
    <scope>NUCLEOTIDE SEQUENCE</scope>
    <source>
        <strain evidence="1">AA-2017</strain>
        <tissue evidence="1">Whole larva</tissue>
    </source>
</reference>
<accession>A0A834ILM5</accession>
<comment type="caution">
    <text evidence="1">The sequence shown here is derived from an EMBL/GenBank/DDBJ whole genome shotgun (WGS) entry which is preliminary data.</text>
</comment>
<dbReference type="EMBL" id="JAACXV010000125">
    <property type="protein sequence ID" value="KAF7283247.1"/>
    <property type="molecule type" value="Genomic_DNA"/>
</dbReference>
<protein>
    <submittedName>
        <fullName evidence="1">Uncharacterized protein</fullName>
    </submittedName>
</protein>
<evidence type="ECO:0000313" key="1">
    <source>
        <dbReference type="EMBL" id="KAF7283247.1"/>
    </source>
</evidence>
<evidence type="ECO:0000313" key="2">
    <source>
        <dbReference type="Proteomes" id="UP000625711"/>
    </source>
</evidence>
<dbReference type="Proteomes" id="UP000625711">
    <property type="component" value="Unassembled WGS sequence"/>
</dbReference>
<dbReference type="AlphaFoldDB" id="A0A834ILM5"/>
<gene>
    <name evidence="1" type="ORF">GWI33_001073</name>
</gene>
<proteinExistence type="predicted"/>
<name>A0A834ILM5_RHYFE</name>
<sequence length="78" mass="9385">MDARQSKLEWARIGQFWRPAAVAVQWETSERSPDYCADRRLQFTYRFFCSNSHRDWVFVVVKKEERKKDGSYLKSCCV</sequence>
<organism evidence="1 2">
    <name type="scientific">Rhynchophorus ferrugineus</name>
    <name type="common">Red palm weevil</name>
    <name type="synonym">Curculio ferrugineus</name>
    <dbReference type="NCBI Taxonomy" id="354439"/>
    <lineage>
        <taxon>Eukaryota</taxon>
        <taxon>Metazoa</taxon>
        <taxon>Ecdysozoa</taxon>
        <taxon>Arthropoda</taxon>
        <taxon>Hexapoda</taxon>
        <taxon>Insecta</taxon>
        <taxon>Pterygota</taxon>
        <taxon>Neoptera</taxon>
        <taxon>Endopterygota</taxon>
        <taxon>Coleoptera</taxon>
        <taxon>Polyphaga</taxon>
        <taxon>Cucujiformia</taxon>
        <taxon>Curculionidae</taxon>
        <taxon>Dryophthorinae</taxon>
        <taxon>Rhynchophorus</taxon>
    </lineage>
</organism>